<dbReference type="RefSeq" id="WP_309490841.1">
    <property type="nucleotide sequence ID" value="NZ_JAENIG010000011.1"/>
</dbReference>
<sequence length="385" mass="43783">MFFGSVKKRLGLLLLLLAACPMMLACLWDRDTLATEAQGQMDLVYTLVGWVDRYPDEYYQMRLERVREELGKHPEKLDLYDDAGVALDRLNRSNEAIAVMAEKKQQIDQLPEGEEKDTHQYRYLANLGTFYIHRWVQQGREAREADYTDIAHGEKLIAAAIELNPDAHFGREKYQLKTVRWLMPAYQAKLLGSGDSVSLLDMLDEPDPNKAVEGLTGLIRLGAAWRSLDVHAAVMGALMQRENSSLVLLANLRMKELKANGAESIHYDPDVREHVADSGRVLLRNTKPVEDWYVAARKVADARNLARRDYIKERLDLGQHPDTHTEFWSEWQEPSLPAMPSEAEINDKPRDYRELLTLGVPASVGVVGFVIGLCWLIKQEKKAEG</sequence>
<proteinExistence type="predicted"/>
<feature type="transmembrane region" description="Helical" evidence="1">
    <location>
        <begin position="355"/>
        <end position="377"/>
    </location>
</feature>
<organism evidence="3 4">
    <name type="scientific">Oceaniferula flava</name>
    <dbReference type="NCBI Taxonomy" id="2800421"/>
    <lineage>
        <taxon>Bacteria</taxon>
        <taxon>Pseudomonadati</taxon>
        <taxon>Verrucomicrobiota</taxon>
        <taxon>Verrucomicrobiia</taxon>
        <taxon>Verrucomicrobiales</taxon>
        <taxon>Verrucomicrobiaceae</taxon>
        <taxon>Oceaniferula</taxon>
    </lineage>
</organism>
<feature type="signal peptide" evidence="2">
    <location>
        <begin position="1"/>
        <end position="25"/>
    </location>
</feature>
<keyword evidence="4" id="KW-1185">Reference proteome</keyword>
<feature type="chain" id="PRO_5041983581" evidence="2">
    <location>
        <begin position="26"/>
        <end position="385"/>
    </location>
</feature>
<comment type="caution">
    <text evidence="3">The sequence shown here is derived from an EMBL/GenBank/DDBJ whole genome shotgun (WGS) entry which is preliminary data.</text>
</comment>
<evidence type="ECO:0000313" key="3">
    <source>
        <dbReference type="EMBL" id="MBK1856222.1"/>
    </source>
</evidence>
<dbReference type="AlphaFoldDB" id="A0AAE2SF44"/>
<dbReference type="Proteomes" id="UP000634206">
    <property type="component" value="Unassembled WGS sequence"/>
</dbReference>
<dbReference type="EMBL" id="JAENIG010000011">
    <property type="protein sequence ID" value="MBK1856222.1"/>
    <property type="molecule type" value="Genomic_DNA"/>
</dbReference>
<dbReference type="PROSITE" id="PS51257">
    <property type="entry name" value="PROKAR_LIPOPROTEIN"/>
    <property type="match status" value="1"/>
</dbReference>
<reference evidence="3" key="1">
    <citation type="submission" date="2021-01" db="EMBL/GenBank/DDBJ databases">
        <title>Modified the classification status of verrucomicrobia.</title>
        <authorList>
            <person name="Feng X."/>
        </authorList>
    </citation>
    <scope>NUCLEOTIDE SEQUENCE</scope>
    <source>
        <strain evidence="3">5K15</strain>
    </source>
</reference>
<evidence type="ECO:0000256" key="2">
    <source>
        <dbReference type="SAM" id="SignalP"/>
    </source>
</evidence>
<keyword evidence="2" id="KW-0732">Signal</keyword>
<keyword evidence="1" id="KW-0812">Transmembrane</keyword>
<evidence type="ECO:0000256" key="1">
    <source>
        <dbReference type="SAM" id="Phobius"/>
    </source>
</evidence>
<evidence type="ECO:0000313" key="4">
    <source>
        <dbReference type="Proteomes" id="UP000634206"/>
    </source>
</evidence>
<accession>A0AAE2SF44</accession>
<name>A0AAE2SF44_9BACT</name>
<gene>
    <name evidence="3" type="ORF">JIN83_14720</name>
</gene>
<keyword evidence="1" id="KW-1133">Transmembrane helix</keyword>
<keyword evidence="1" id="KW-0472">Membrane</keyword>
<protein>
    <submittedName>
        <fullName evidence="3">Uncharacterized protein</fullName>
    </submittedName>
</protein>